<feature type="domain" description="Peptidase M61 catalytic" evidence="2">
    <location>
        <begin position="311"/>
        <end position="427"/>
    </location>
</feature>
<dbReference type="InterPro" id="IPR007963">
    <property type="entry name" value="Peptidase_M61_catalytic"/>
</dbReference>
<dbReference type="AlphaFoldDB" id="A0A7W7B624"/>
<proteinExistence type="predicted"/>
<keyword evidence="4" id="KW-0482">Metalloprotease</keyword>
<dbReference type="Proteomes" id="UP000566324">
    <property type="component" value="Unassembled WGS sequence"/>
</dbReference>
<keyword evidence="4" id="KW-0378">Hydrolase</keyword>
<dbReference type="Gene3D" id="2.60.40.3650">
    <property type="match status" value="1"/>
</dbReference>
<feature type="signal peptide" evidence="1">
    <location>
        <begin position="1"/>
        <end position="17"/>
    </location>
</feature>
<comment type="caution">
    <text evidence="4">The sequence shown here is derived from an EMBL/GenBank/DDBJ whole genome shotgun (WGS) entry which is preliminary data.</text>
</comment>
<dbReference type="InterPro" id="IPR024191">
    <property type="entry name" value="Peptidase_M61"/>
</dbReference>
<evidence type="ECO:0000256" key="1">
    <source>
        <dbReference type="SAM" id="SignalP"/>
    </source>
</evidence>
<name>A0A7W7B624_9SPHN</name>
<evidence type="ECO:0000259" key="3">
    <source>
        <dbReference type="Pfam" id="PF17899"/>
    </source>
</evidence>
<dbReference type="EMBL" id="JACHNZ010000047">
    <property type="protein sequence ID" value="MBB4633557.1"/>
    <property type="molecule type" value="Genomic_DNA"/>
</dbReference>
<keyword evidence="1" id="KW-0732">Signal</keyword>
<feature type="chain" id="PRO_5031457137" evidence="1">
    <location>
        <begin position="18"/>
        <end position="635"/>
    </location>
</feature>
<dbReference type="Pfam" id="PF17899">
    <property type="entry name" value="Peptidase_M61_N"/>
    <property type="match status" value="1"/>
</dbReference>
<dbReference type="InterPro" id="IPR040756">
    <property type="entry name" value="Peptidase_M61_N"/>
</dbReference>
<organism evidence="4 5">
    <name type="scientific">Sphingosinicella soli</name>
    <dbReference type="NCBI Taxonomy" id="333708"/>
    <lineage>
        <taxon>Bacteria</taxon>
        <taxon>Pseudomonadati</taxon>
        <taxon>Pseudomonadota</taxon>
        <taxon>Alphaproteobacteria</taxon>
        <taxon>Sphingomonadales</taxon>
        <taxon>Sphingosinicellaceae</taxon>
        <taxon>Sphingosinicella</taxon>
    </lineage>
</organism>
<evidence type="ECO:0000313" key="5">
    <source>
        <dbReference type="Proteomes" id="UP000566324"/>
    </source>
</evidence>
<dbReference type="Gene3D" id="2.30.42.10">
    <property type="match status" value="1"/>
</dbReference>
<keyword evidence="4" id="KW-0645">Protease</keyword>
<dbReference type="InterPro" id="IPR027268">
    <property type="entry name" value="Peptidase_M4/M1_CTD_sf"/>
</dbReference>
<dbReference type="Gene3D" id="1.10.390.10">
    <property type="entry name" value="Neutral Protease Domain 2"/>
    <property type="match status" value="1"/>
</dbReference>
<evidence type="ECO:0000259" key="2">
    <source>
        <dbReference type="Pfam" id="PF05299"/>
    </source>
</evidence>
<dbReference type="PIRSF" id="PIRSF016493">
    <property type="entry name" value="Glycyl_aminpptds"/>
    <property type="match status" value="1"/>
</dbReference>
<dbReference type="GO" id="GO:0006508">
    <property type="term" value="P:proteolysis"/>
    <property type="evidence" value="ECO:0007669"/>
    <property type="project" value="UniProtKB-KW"/>
</dbReference>
<protein>
    <submittedName>
        <fullName evidence="4">Putative metalloprotease with PDZ domain</fullName>
    </submittedName>
</protein>
<feature type="domain" description="Peptidase M61 N-terminal" evidence="3">
    <location>
        <begin position="47"/>
        <end position="218"/>
    </location>
</feature>
<gene>
    <name evidence="4" type="ORF">GGQ98_003196</name>
</gene>
<sequence length="635" mass="70728">MRAFCLFLILMAAPAAAQNSLPAAHVPVNPQAETPARDIRYPGVMTLDIDATDTARRILGVRQQIPVSAPGRMTLRYPEWLPGKHAPRGPIAALAGLTISANGKPVPWTRDPRDVYAFTVDVPQGTKALDIRFQYLSPTETSQGRVSVTPEMLNLQWETVALYPAGHYTRQIRVRPSVTLPEGWQGVAALDGVARSGNTLRYAETDFETLVDSPMFAGSNYKAWDLGHDVRLNVFADRPGDLAATDDQIAAHRRMVDQTVKLFGSRHYDRYEFLFALSTELGGIGLEHHRSSENALPRLYFTDWANTASMRGLLPHEFVHSWNGKFRRGADLWTPDYRTPMQNSLLWVYEGQTSYWDSVIAARSGLIPKEVVLGEFANQAAFYQLQPGRAWKPLIDTTNDPITNARRPQAFRTWQRSEDYYNEGALVWMEADVLIREKTGGSKSLDDFARGFFGMRDGDWGTLTYTFEDVVAALDAVTPHDWAAFLKTRVDEIAKPPLGGIEKGGYRLVFKETPNAYQVSNDARSRTTDLSHSVGISISAAGAISNVVWDGPMFREGVTTATRIIAVNGREFNEADFKSTIKAAKDGKSPIELLVKEGLRYRTIRLGYTGGLRYPHLERIGSDPAPLDRVLEPLP</sequence>
<dbReference type="InterPro" id="IPR036034">
    <property type="entry name" value="PDZ_sf"/>
</dbReference>
<evidence type="ECO:0000313" key="4">
    <source>
        <dbReference type="EMBL" id="MBB4633557.1"/>
    </source>
</evidence>
<dbReference type="SUPFAM" id="SSF50156">
    <property type="entry name" value="PDZ domain-like"/>
    <property type="match status" value="1"/>
</dbReference>
<dbReference type="Pfam" id="PF05299">
    <property type="entry name" value="Peptidase_M61"/>
    <property type="match status" value="1"/>
</dbReference>
<reference evidence="4 5" key="1">
    <citation type="submission" date="2020-08" db="EMBL/GenBank/DDBJ databases">
        <title>Genomic Encyclopedia of Type Strains, Phase IV (KMG-IV): sequencing the most valuable type-strain genomes for metagenomic binning, comparative biology and taxonomic classification.</title>
        <authorList>
            <person name="Goeker M."/>
        </authorList>
    </citation>
    <scope>NUCLEOTIDE SEQUENCE [LARGE SCALE GENOMIC DNA]</scope>
    <source>
        <strain evidence="4 5">DSM 17328</strain>
    </source>
</reference>
<keyword evidence="5" id="KW-1185">Reference proteome</keyword>
<accession>A0A7W7B624</accession>
<dbReference type="GO" id="GO:0008237">
    <property type="term" value="F:metallopeptidase activity"/>
    <property type="evidence" value="ECO:0007669"/>
    <property type="project" value="UniProtKB-KW"/>
</dbReference>
<dbReference type="RefSeq" id="WP_341534240.1">
    <property type="nucleotide sequence ID" value="NZ_JACHNZ010000047.1"/>
</dbReference>